<protein>
    <submittedName>
        <fullName evidence="2">LamG domain-containing protein</fullName>
    </submittedName>
</protein>
<accession>A0A9D2FYX3</accession>
<feature type="chain" id="PRO_5039589010" evidence="1">
    <location>
        <begin position="25"/>
        <end position="541"/>
    </location>
</feature>
<comment type="caution">
    <text evidence="2">The sequence shown here is derived from an EMBL/GenBank/DDBJ whole genome shotgun (WGS) entry which is preliminary data.</text>
</comment>
<sequence length="541" mass="58814">MKVLKSLFLCVGTVLLALNFTACTDWGDADPEAGNQTYPDRSVVSTYTFDYGADDVYLGDITDKADVCEAVEDADLGSNVLHLDANGYAVMANPFNGVKLQNGAAITFWLKTAGIPQEVAEGEEPAVEDDLTGAVLAFGSGEAGAERFYLTANGQLRYTKPGNLESLNLNENDPATYKTGILPAGGWHFVALQISEEGYQLYVDGNKSLSGATPSGVESTTFSYKTLIDFLNTAPNIYIGKGAGDDDVNMSEMWVDDVKFIRNQMIASDWAMPNKGGGGAGDNFEYIIDEPINEIGAPDCSSAWWTEFSNYFRIPANSTLHLQFVNHTSGGGNWNNWNLAITTDADRAAAGYVEYLVLRSDLYGWGDSYTLGTWTNVGYPTNDAEWTTFRQDMEGATVDIDIARAGNQVTMTAVAHCTNGKVYQESFSAPCGEESDVIRAFLAVDASYLVMNWDNCYVKENVNVSTIEVGNADNSTAWWGAFTDYFTIPVEKTLVLNFTNYGSGANAWNNWVAVVTTDAERDGAGYAEYFVLRSDNGSVEI</sequence>
<dbReference type="EMBL" id="DXBE01000037">
    <property type="protein sequence ID" value="HIZ69162.1"/>
    <property type="molecule type" value="Genomic_DNA"/>
</dbReference>
<dbReference type="GO" id="GO:0005975">
    <property type="term" value="P:carbohydrate metabolic process"/>
    <property type="evidence" value="ECO:0007669"/>
    <property type="project" value="UniProtKB-ARBA"/>
</dbReference>
<dbReference type="Gene3D" id="2.60.120.200">
    <property type="match status" value="1"/>
</dbReference>
<dbReference type="Proteomes" id="UP000824055">
    <property type="component" value="Unassembled WGS sequence"/>
</dbReference>
<reference evidence="2" key="1">
    <citation type="journal article" date="2021" name="PeerJ">
        <title>Extensive microbial diversity within the chicken gut microbiome revealed by metagenomics and culture.</title>
        <authorList>
            <person name="Gilroy R."/>
            <person name="Ravi A."/>
            <person name="Getino M."/>
            <person name="Pursley I."/>
            <person name="Horton D.L."/>
            <person name="Alikhan N.F."/>
            <person name="Baker D."/>
            <person name="Gharbi K."/>
            <person name="Hall N."/>
            <person name="Watson M."/>
            <person name="Adriaenssens E.M."/>
            <person name="Foster-Nyarko E."/>
            <person name="Jarju S."/>
            <person name="Secka A."/>
            <person name="Antonio M."/>
            <person name="Oren A."/>
            <person name="Chaudhuri R.R."/>
            <person name="La Ragione R."/>
            <person name="Hildebrand F."/>
            <person name="Pallen M.J."/>
        </authorList>
    </citation>
    <scope>NUCLEOTIDE SEQUENCE</scope>
    <source>
        <strain evidence="2">ChiHecec3B27-8219</strain>
    </source>
</reference>
<reference evidence="2" key="2">
    <citation type="submission" date="2021-04" db="EMBL/GenBank/DDBJ databases">
        <authorList>
            <person name="Gilroy R."/>
        </authorList>
    </citation>
    <scope>NUCLEOTIDE SEQUENCE</scope>
    <source>
        <strain evidence="2">ChiHecec3B27-8219</strain>
    </source>
</reference>
<feature type="signal peptide" evidence="1">
    <location>
        <begin position="1"/>
        <end position="24"/>
    </location>
</feature>
<dbReference type="InterPro" id="IPR013320">
    <property type="entry name" value="ConA-like_dom_sf"/>
</dbReference>
<proteinExistence type="predicted"/>
<keyword evidence="1" id="KW-0732">Signal</keyword>
<dbReference type="AlphaFoldDB" id="A0A9D2FYX3"/>
<evidence type="ECO:0000313" key="2">
    <source>
        <dbReference type="EMBL" id="HIZ69162.1"/>
    </source>
</evidence>
<evidence type="ECO:0000256" key="1">
    <source>
        <dbReference type="SAM" id="SignalP"/>
    </source>
</evidence>
<name>A0A9D2FYX3_9BACT</name>
<dbReference type="GO" id="GO:0004553">
    <property type="term" value="F:hydrolase activity, hydrolyzing O-glycosyl compounds"/>
    <property type="evidence" value="ECO:0007669"/>
    <property type="project" value="UniProtKB-ARBA"/>
</dbReference>
<dbReference type="SUPFAM" id="SSF49899">
    <property type="entry name" value="Concanavalin A-like lectins/glucanases"/>
    <property type="match status" value="1"/>
</dbReference>
<gene>
    <name evidence="2" type="ORF">H9966_04645</name>
</gene>
<organism evidence="2 3">
    <name type="scientific">Candidatus Prevotella avicola</name>
    <dbReference type="NCBI Taxonomy" id="2838738"/>
    <lineage>
        <taxon>Bacteria</taxon>
        <taxon>Pseudomonadati</taxon>
        <taxon>Bacteroidota</taxon>
        <taxon>Bacteroidia</taxon>
        <taxon>Bacteroidales</taxon>
        <taxon>Prevotellaceae</taxon>
        <taxon>Prevotella</taxon>
    </lineage>
</organism>
<evidence type="ECO:0000313" key="3">
    <source>
        <dbReference type="Proteomes" id="UP000824055"/>
    </source>
</evidence>